<dbReference type="RefSeq" id="WP_171418599.1">
    <property type="nucleotide sequence ID" value="NZ_JABFJW010000215.1"/>
</dbReference>
<dbReference type="Pfam" id="PF13646">
    <property type="entry name" value="HEAT_2"/>
    <property type="match status" value="4"/>
</dbReference>
<reference evidence="2 3" key="1">
    <citation type="submission" date="2020-05" db="EMBL/GenBank/DDBJ databases">
        <authorList>
            <person name="Whitworth D."/>
        </authorList>
    </citation>
    <scope>NUCLEOTIDE SEQUENCE [LARGE SCALE GENOMIC DNA]</scope>
    <source>
        <strain evidence="2 3">CA046A</strain>
    </source>
</reference>
<dbReference type="Pfam" id="PF03130">
    <property type="entry name" value="HEAT_PBS"/>
    <property type="match status" value="1"/>
</dbReference>
<dbReference type="GO" id="GO:0016829">
    <property type="term" value="F:lyase activity"/>
    <property type="evidence" value="ECO:0007669"/>
    <property type="project" value="UniProtKB-KW"/>
</dbReference>
<dbReference type="AlphaFoldDB" id="A0A7Y4JW07"/>
<dbReference type="PANTHER" id="PTHR12697:SF5">
    <property type="entry name" value="DEOXYHYPUSINE HYDROXYLASE"/>
    <property type="match status" value="1"/>
</dbReference>
<dbReference type="InterPro" id="IPR016024">
    <property type="entry name" value="ARM-type_fold"/>
</dbReference>
<dbReference type="PROSITE" id="PS50077">
    <property type="entry name" value="HEAT_REPEAT"/>
    <property type="match status" value="1"/>
</dbReference>
<evidence type="ECO:0000313" key="3">
    <source>
        <dbReference type="Proteomes" id="UP000528460"/>
    </source>
</evidence>
<evidence type="ECO:0000313" key="2">
    <source>
        <dbReference type="EMBL" id="NOK12226.1"/>
    </source>
</evidence>
<evidence type="ECO:0000256" key="1">
    <source>
        <dbReference type="ARBA" id="ARBA00045876"/>
    </source>
</evidence>
<dbReference type="SUPFAM" id="SSF48371">
    <property type="entry name" value="ARM repeat"/>
    <property type="match status" value="2"/>
</dbReference>
<keyword evidence="2" id="KW-0456">Lyase</keyword>
<organism evidence="2 3">
    <name type="scientific">Corallococcus exercitus</name>
    <dbReference type="NCBI Taxonomy" id="2316736"/>
    <lineage>
        <taxon>Bacteria</taxon>
        <taxon>Pseudomonadati</taxon>
        <taxon>Myxococcota</taxon>
        <taxon>Myxococcia</taxon>
        <taxon>Myxococcales</taxon>
        <taxon>Cystobacterineae</taxon>
        <taxon>Myxococcaceae</taxon>
        <taxon>Corallococcus</taxon>
    </lineage>
</organism>
<name>A0A7Y4JW07_9BACT</name>
<gene>
    <name evidence="2" type="ORF">HNS30_24605</name>
</gene>
<dbReference type="PANTHER" id="PTHR12697">
    <property type="entry name" value="PBS LYASE HEAT-LIKE PROTEIN"/>
    <property type="match status" value="1"/>
</dbReference>
<dbReference type="EMBL" id="JABFJW010000215">
    <property type="protein sequence ID" value="NOK12226.1"/>
    <property type="molecule type" value="Genomic_DNA"/>
</dbReference>
<protein>
    <submittedName>
        <fullName evidence="2">PBS lyase</fullName>
    </submittedName>
</protein>
<dbReference type="Gene3D" id="1.25.10.10">
    <property type="entry name" value="Leucine-rich Repeat Variant"/>
    <property type="match status" value="6"/>
</dbReference>
<dbReference type="InterPro" id="IPR004155">
    <property type="entry name" value="PBS_lyase_HEAT"/>
</dbReference>
<dbReference type="SMART" id="SM00567">
    <property type="entry name" value="EZ_HEAT"/>
    <property type="match status" value="12"/>
</dbReference>
<proteinExistence type="predicted"/>
<dbReference type="Proteomes" id="UP000528460">
    <property type="component" value="Unassembled WGS sequence"/>
</dbReference>
<sequence>MSDTVRSPAGQEEARYRALQAVDPRAPGALETFTTGLHDESWRVRHAAAEGLRRVPDAQGVTARLISVLGERGETGARNAAAEALAGMGPVATQPLVHLLEHEDPDQRKLAADILGQLGHPEVEDVLLRALSDGDLNVRVAAAEALGRLGGPAAARALEGLLDTPTPLLRLAALEGLASLKRAPPLERVMALVEDPALQRSALRLLGLYPPGVATERICRALASPVRSVREAALVALGTQAGALGPYERGELDAVARSVLGGIPGVTERVAQALDGEDVQVRAGALVAAGALGEASLAVPVAEVAREDRLLREVLFTLGQLGPDGRRLLLEGMGTLSLPARTVAAEALVLLVDATSVPELCALLEWAEDDLRAVVVRALGRTRSPEAVAPLVELLADPALSGIAARALEQLTVAHPLASLTALEAAVEQRATPAAVAVLGRLGGARVLPVLRRLARDEEASWRAAAVEAAGRVDGEAGLELARGALADESPRVRISAVRSLGQQGGKEAATFLGLALKDEDRGVRVAAVEAVGAAGAKERSPDLESLVRHGDSGLAMLAVRALTKLGTVGAGVLWDALSHSDAEVVKAALAALASAEASADGAALAVSLLGHPRWDVRVAAARVLGGLGRPECLPALQQALAAEQDALARVALADAVARLSSGR</sequence>
<dbReference type="InterPro" id="IPR021133">
    <property type="entry name" value="HEAT_type_2"/>
</dbReference>
<comment type="caution">
    <text evidence="2">The sequence shown here is derived from an EMBL/GenBank/DDBJ whole genome shotgun (WGS) entry which is preliminary data.</text>
</comment>
<dbReference type="GO" id="GO:0016491">
    <property type="term" value="F:oxidoreductase activity"/>
    <property type="evidence" value="ECO:0007669"/>
    <property type="project" value="TreeGrafter"/>
</dbReference>
<dbReference type="InterPro" id="IPR011989">
    <property type="entry name" value="ARM-like"/>
</dbReference>
<comment type="function">
    <text evidence="1">Catalyzes the hydroxylation of the N(6)-(4-aminobutyl)-L-lysine intermediate produced by deoxyhypusine synthase/DHPS on a critical lysine of the eukaryotic translation initiation factor 5A/eIF-5A. This is the second step of the post-translational modification of that lysine into an unusual amino acid residue named hypusine. Hypusination is unique to mature eIF-5A factor and is essential for its function.</text>
</comment>
<accession>A0A7Y4JW07</accession>